<feature type="compositionally biased region" description="Polar residues" evidence="1">
    <location>
        <begin position="35"/>
        <end position="45"/>
    </location>
</feature>
<evidence type="ECO:0000313" key="2">
    <source>
        <dbReference type="EMBL" id="GAA1214862.1"/>
    </source>
</evidence>
<comment type="caution">
    <text evidence="2">The sequence shown here is derived from an EMBL/GenBank/DDBJ whole genome shotgun (WGS) entry which is preliminary data.</text>
</comment>
<feature type="region of interest" description="Disordered" evidence="1">
    <location>
        <begin position="26"/>
        <end position="56"/>
    </location>
</feature>
<dbReference type="RefSeq" id="WP_343924212.1">
    <property type="nucleotide sequence ID" value="NZ_BAAAKW010000025.1"/>
</dbReference>
<protein>
    <submittedName>
        <fullName evidence="2">Uncharacterized protein</fullName>
    </submittedName>
</protein>
<accession>A0ABN1VK53</accession>
<keyword evidence="3" id="KW-1185">Reference proteome</keyword>
<organism evidence="2 3">
    <name type="scientific">Rhodoglobus aureus</name>
    <dbReference type="NCBI Taxonomy" id="191497"/>
    <lineage>
        <taxon>Bacteria</taxon>
        <taxon>Bacillati</taxon>
        <taxon>Actinomycetota</taxon>
        <taxon>Actinomycetes</taxon>
        <taxon>Micrococcales</taxon>
        <taxon>Microbacteriaceae</taxon>
        <taxon>Rhodoglobus</taxon>
    </lineage>
</organism>
<reference evidence="2 3" key="1">
    <citation type="journal article" date="2019" name="Int. J. Syst. Evol. Microbiol.">
        <title>The Global Catalogue of Microorganisms (GCM) 10K type strain sequencing project: providing services to taxonomists for standard genome sequencing and annotation.</title>
        <authorList>
            <consortium name="The Broad Institute Genomics Platform"/>
            <consortium name="The Broad Institute Genome Sequencing Center for Infectious Disease"/>
            <person name="Wu L."/>
            <person name="Ma J."/>
        </authorList>
    </citation>
    <scope>NUCLEOTIDE SEQUENCE [LARGE SCALE GENOMIC DNA]</scope>
    <source>
        <strain evidence="2 3">JCM 12762</strain>
    </source>
</reference>
<gene>
    <name evidence="2" type="ORF">GCM10009655_12590</name>
</gene>
<proteinExistence type="predicted"/>
<dbReference type="EMBL" id="BAAAKW010000025">
    <property type="protein sequence ID" value="GAA1214862.1"/>
    <property type="molecule type" value="Genomic_DNA"/>
</dbReference>
<name>A0ABN1VK53_9MICO</name>
<dbReference type="Proteomes" id="UP001500943">
    <property type="component" value="Unassembled WGS sequence"/>
</dbReference>
<evidence type="ECO:0000313" key="3">
    <source>
        <dbReference type="Proteomes" id="UP001500943"/>
    </source>
</evidence>
<evidence type="ECO:0000256" key="1">
    <source>
        <dbReference type="SAM" id="MobiDB-lite"/>
    </source>
</evidence>
<sequence>MARRQRLDIDEAAKLVSDARLLDEVVKPREETYGQPPSRSHSQTDGPEDDDAGYGVTAKQREVLVRVLAALREPDRSIYPTPTVTAAIVEAMKAAIARDRQMMATITDCLAELLQHPKFPRSTTRDFEWGIHLARDAIHDDAPWAAKEDQHRRDSWPGGYRAMLLQDWIRDNGHENDNSGLIPVADVRDIIHSIRIMQANADLVIRNVSAPLRIKGIHKPLAAQIDAVIDELKLIAGSTSPGQEPQPQSN</sequence>